<organism evidence="3 4">
    <name type="scientific">Segnochrobactrum spirostomi</name>
    <dbReference type="NCBI Taxonomy" id="2608987"/>
    <lineage>
        <taxon>Bacteria</taxon>
        <taxon>Pseudomonadati</taxon>
        <taxon>Pseudomonadota</taxon>
        <taxon>Alphaproteobacteria</taxon>
        <taxon>Hyphomicrobiales</taxon>
        <taxon>Segnochrobactraceae</taxon>
        <taxon>Segnochrobactrum</taxon>
    </lineage>
</organism>
<accession>A0A6A7XXB6</accession>
<protein>
    <submittedName>
        <fullName evidence="3">DUF2059 domain-containing protein</fullName>
    </submittedName>
</protein>
<dbReference type="Pfam" id="PF09832">
    <property type="entry name" value="DUF2059"/>
    <property type="match status" value="1"/>
</dbReference>
<reference evidence="3 4" key="1">
    <citation type="submission" date="2019-09" db="EMBL/GenBank/DDBJ databases">
        <title>Segnochrobactrum spirostomi gen. nov., sp. nov., isolated from the ciliate Spirostomum cf. yagiui and description of a novel family, Segnochrobactraceae fam. nov. within the order Rhizobiales of the class Alphaproteobacteria.</title>
        <authorList>
            <person name="Akter S."/>
            <person name="Shazib S.U.A."/>
            <person name="Shin M.K."/>
        </authorList>
    </citation>
    <scope>NUCLEOTIDE SEQUENCE [LARGE SCALE GENOMIC DNA]</scope>
    <source>
        <strain evidence="3 4">Sp-1</strain>
    </source>
</reference>
<proteinExistence type="predicted"/>
<feature type="signal peptide" evidence="1">
    <location>
        <begin position="1"/>
        <end position="31"/>
    </location>
</feature>
<sequence>MTFPTFRRLTPLAMGLVVLGAAWGFAPAAEAQTKTQGQPTADDQETFTKEHLALAQQAIDASKSATGFDNILPVVADQTRTLFIRSNPALTPQIEEVTQEVAIGLAPKRRALDETLEKIWARRFSEDELRQIVAFYNSPVGKKLSDLSAEILALSVGAAKQWGDQISTEMVTRVREQMLKRGYKL</sequence>
<feature type="domain" description="DUF2059" evidence="2">
    <location>
        <begin position="112"/>
        <end position="168"/>
    </location>
</feature>
<name>A0A6A7XXB6_9HYPH</name>
<dbReference type="EMBL" id="VWNA01000001">
    <property type="protein sequence ID" value="MQT11234.1"/>
    <property type="molecule type" value="Genomic_DNA"/>
</dbReference>
<dbReference type="InterPro" id="IPR018637">
    <property type="entry name" value="DUF2059"/>
</dbReference>
<evidence type="ECO:0000259" key="2">
    <source>
        <dbReference type="Pfam" id="PF09832"/>
    </source>
</evidence>
<evidence type="ECO:0000256" key="1">
    <source>
        <dbReference type="SAM" id="SignalP"/>
    </source>
</evidence>
<feature type="chain" id="PRO_5025695493" evidence="1">
    <location>
        <begin position="32"/>
        <end position="185"/>
    </location>
</feature>
<dbReference type="RefSeq" id="WP_153477676.1">
    <property type="nucleotide sequence ID" value="NZ_VWNA01000001.1"/>
</dbReference>
<gene>
    <name evidence="3" type="ORF">F0357_00805</name>
</gene>
<evidence type="ECO:0000313" key="4">
    <source>
        <dbReference type="Proteomes" id="UP000332515"/>
    </source>
</evidence>
<comment type="caution">
    <text evidence="3">The sequence shown here is derived from an EMBL/GenBank/DDBJ whole genome shotgun (WGS) entry which is preliminary data.</text>
</comment>
<keyword evidence="4" id="KW-1185">Reference proteome</keyword>
<keyword evidence="1" id="KW-0732">Signal</keyword>
<dbReference type="Proteomes" id="UP000332515">
    <property type="component" value="Unassembled WGS sequence"/>
</dbReference>
<evidence type="ECO:0000313" key="3">
    <source>
        <dbReference type="EMBL" id="MQT11234.1"/>
    </source>
</evidence>
<dbReference type="AlphaFoldDB" id="A0A6A7XXB6"/>